<accession>A0ABS7DPR3</accession>
<organism evidence="2 3">
    <name type="scientific">Caproiciproducens faecalis</name>
    <dbReference type="NCBI Taxonomy" id="2820301"/>
    <lineage>
        <taxon>Bacteria</taxon>
        <taxon>Bacillati</taxon>
        <taxon>Bacillota</taxon>
        <taxon>Clostridia</taxon>
        <taxon>Eubacteriales</taxon>
        <taxon>Acutalibacteraceae</taxon>
        <taxon>Caproiciproducens</taxon>
    </lineage>
</organism>
<name>A0ABS7DPR3_9FIRM</name>
<reference evidence="2 3" key="1">
    <citation type="submission" date="2021-03" db="EMBL/GenBank/DDBJ databases">
        <title>Caproiciproducens sp. nov. isolated from feces of cow.</title>
        <authorList>
            <person name="Choi J.-Y."/>
        </authorList>
    </citation>
    <scope>NUCLEOTIDE SEQUENCE [LARGE SCALE GENOMIC DNA]</scope>
    <source>
        <strain evidence="2 3">AGMB10547</strain>
    </source>
</reference>
<dbReference type="InterPro" id="IPR025669">
    <property type="entry name" value="AAA_dom"/>
</dbReference>
<evidence type="ECO:0000259" key="1">
    <source>
        <dbReference type="Pfam" id="PF13614"/>
    </source>
</evidence>
<dbReference type="CDD" id="cd02042">
    <property type="entry name" value="ParAB_family"/>
    <property type="match status" value="1"/>
</dbReference>
<evidence type="ECO:0000313" key="2">
    <source>
        <dbReference type="EMBL" id="MBW7573188.1"/>
    </source>
</evidence>
<dbReference type="RefSeq" id="WP_219965579.1">
    <property type="nucleotide sequence ID" value="NZ_JAGFNZ010000003.1"/>
</dbReference>
<dbReference type="EMBL" id="JAGFNZ010000003">
    <property type="protein sequence ID" value="MBW7573188.1"/>
    <property type="molecule type" value="Genomic_DNA"/>
</dbReference>
<dbReference type="InterPro" id="IPR027417">
    <property type="entry name" value="P-loop_NTPase"/>
</dbReference>
<dbReference type="Proteomes" id="UP000719942">
    <property type="component" value="Unassembled WGS sequence"/>
</dbReference>
<keyword evidence="3" id="KW-1185">Reference proteome</keyword>
<gene>
    <name evidence="2" type="ORF">J5W02_10225</name>
</gene>
<dbReference type="InterPro" id="IPR050678">
    <property type="entry name" value="DNA_Partitioning_ATPase"/>
</dbReference>
<feature type="domain" description="AAA" evidence="1">
    <location>
        <begin position="4"/>
        <end position="178"/>
    </location>
</feature>
<dbReference type="Gene3D" id="3.40.50.300">
    <property type="entry name" value="P-loop containing nucleotide triphosphate hydrolases"/>
    <property type="match status" value="1"/>
</dbReference>
<dbReference type="PANTHER" id="PTHR13696:SF99">
    <property type="entry name" value="COBYRINIC ACID AC-DIAMIDE SYNTHASE"/>
    <property type="match status" value="1"/>
</dbReference>
<dbReference type="PANTHER" id="PTHR13696">
    <property type="entry name" value="P-LOOP CONTAINING NUCLEOSIDE TRIPHOSPHATE HYDROLASE"/>
    <property type="match status" value="1"/>
</dbReference>
<dbReference type="SUPFAM" id="SSF52540">
    <property type="entry name" value="P-loop containing nucleoside triphosphate hydrolases"/>
    <property type="match status" value="1"/>
</dbReference>
<comment type="caution">
    <text evidence="2">The sequence shown here is derived from an EMBL/GenBank/DDBJ whole genome shotgun (WGS) entry which is preliminary data.</text>
</comment>
<sequence>MSIKIAITYEKGGVAKTTTAVNVAAILADRGYKVLLVDLDHQSYATSYYARYDDTKPGIFELMQGAAEAEQVIIPSGISNLDMVPSTYSFRAMETVLMMKISRQEYTLQNALKDVESNYDFILMDCPPSGDRVKTNALAFADYLILPTIPDDYAVHGLQCMAETIVDIKQGVNPKLQVLGVLITIDERTANKMAYKEALQNQDIFPCFKTAIRKNTKLSEAINAHQPINLYEPKSNGNIDYNALTDEIVELVTR</sequence>
<proteinExistence type="predicted"/>
<dbReference type="Pfam" id="PF13614">
    <property type="entry name" value="AAA_31"/>
    <property type="match status" value="1"/>
</dbReference>
<protein>
    <submittedName>
        <fullName evidence="2">ParA family protein</fullName>
    </submittedName>
</protein>
<evidence type="ECO:0000313" key="3">
    <source>
        <dbReference type="Proteomes" id="UP000719942"/>
    </source>
</evidence>
<dbReference type="PIRSF" id="PIRSF009320">
    <property type="entry name" value="Nuc_binding_HP_1000"/>
    <property type="match status" value="1"/>
</dbReference>